<protein>
    <submittedName>
        <fullName evidence="1">16910_t:CDS:1</fullName>
    </submittedName>
</protein>
<comment type="caution">
    <text evidence="1">The sequence shown here is derived from an EMBL/GenBank/DDBJ whole genome shotgun (WGS) entry which is preliminary data.</text>
</comment>
<name>A0ACA9RFY2_9GLOM</name>
<feature type="non-terminal residue" evidence="1">
    <location>
        <position position="1"/>
    </location>
</feature>
<keyword evidence="2" id="KW-1185">Reference proteome</keyword>
<proteinExistence type="predicted"/>
<accession>A0ACA9RFY2</accession>
<sequence length="55" mass="6365">QIIATLQEQAQTFKNQAQIIAHLQSKVEQFEAFHNRMRNLYCEALPFDDPMLSAS</sequence>
<organism evidence="1 2">
    <name type="scientific">Cetraspora pellucida</name>
    <dbReference type="NCBI Taxonomy" id="1433469"/>
    <lineage>
        <taxon>Eukaryota</taxon>
        <taxon>Fungi</taxon>
        <taxon>Fungi incertae sedis</taxon>
        <taxon>Mucoromycota</taxon>
        <taxon>Glomeromycotina</taxon>
        <taxon>Glomeromycetes</taxon>
        <taxon>Diversisporales</taxon>
        <taxon>Gigasporaceae</taxon>
        <taxon>Cetraspora</taxon>
    </lineage>
</organism>
<feature type="non-terminal residue" evidence="1">
    <location>
        <position position="55"/>
    </location>
</feature>
<dbReference type="Proteomes" id="UP000789366">
    <property type="component" value="Unassembled WGS sequence"/>
</dbReference>
<dbReference type="EMBL" id="CAJVPW010069340">
    <property type="protein sequence ID" value="CAG8791275.1"/>
    <property type="molecule type" value="Genomic_DNA"/>
</dbReference>
<evidence type="ECO:0000313" key="2">
    <source>
        <dbReference type="Proteomes" id="UP000789366"/>
    </source>
</evidence>
<gene>
    <name evidence="1" type="ORF">SPELUC_LOCUS17251</name>
</gene>
<evidence type="ECO:0000313" key="1">
    <source>
        <dbReference type="EMBL" id="CAG8791275.1"/>
    </source>
</evidence>
<reference evidence="1" key="1">
    <citation type="submission" date="2021-06" db="EMBL/GenBank/DDBJ databases">
        <authorList>
            <person name="Kallberg Y."/>
            <person name="Tangrot J."/>
            <person name="Rosling A."/>
        </authorList>
    </citation>
    <scope>NUCLEOTIDE SEQUENCE</scope>
    <source>
        <strain evidence="1">28 12/20/2015</strain>
    </source>
</reference>